<evidence type="ECO:0000256" key="2">
    <source>
        <dbReference type="ARBA" id="ARBA00022490"/>
    </source>
</evidence>
<dbReference type="Pfam" id="PF00271">
    <property type="entry name" value="Helicase_C"/>
    <property type="match status" value="1"/>
</dbReference>
<evidence type="ECO:0000313" key="17">
    <source>
        <dbReference type="Proteomes" id="UP000539642"/>
    </source>
</evidence>
<keyword evidence="8 10" id="KW-0346">Stress response</keyword>
<dbReference type="InterPro" id="IPR057325">
    <property type="entry name" value="DeaD_dimer"/>
</dbReference>
<feature type="short sequence motif" description="Q motif" evidence="11">
    <location>
        <begin position="9"/>
        <end position="37"/>
    </location>
</feature>
<evidence type="ECO:0000256" key="11">
    <source>
        <dbReference type="PROSITE-ProRule" id="PRU00552"/>
    </source>
</evidence>
<evidence type="ECO:0000256" key="7">
    <source>
        <dbReference type="ARBA" id="ARBA00022884"/>
    </source>
</evidence>
<dbReference type="CDD" id="cd00268">
    <property type="entry name" value="DEADc"/>
    <property type="match status" value="1"/>
</dbReference>
<feature type="domain" description="Helicase ATP-binding" evidence="13">
    <location>
        <begin position="40"/>
        <end position="212"/>
    </location>
</feature>
<evidence type="ECO:0000256" key="12">
    <source>
        <dbReference type="SAM" id="MobiDB-lite"/>
    </source>
</evidence>
<comment type="similarity">
    <text evidence="10">Belongs to the DEAD box helicase family. DeaD/CsdA subfamily.</text>
</comment>
<dbReference type="PROSITE" id="PS51194">
    <property type="entry name" value="HELICASE_CTER"/>
    <property type="match status" value="1"/>
</dbReference>
<dbReference type="InterPro" id="IPR028618">
    <property type="entry name" value="DEAD_helicase_DeaD"/>
</dbReference>
<dbReference type="EC" id="3.6.4.13" evidence="10"/>
<evidence type="ECO:0000259" key="13">
    <source>
        <dbReference type="PROSITE" id="PS51192"/>
    </source>
</evidence>
<sequence length="598" mass="66648">MSADNNATPMFSDLQLSSPLLQALEDAGYESPTPIQSRMIPHMLAGRDVVGQAQTGTGKTAAFALPLLMHLKTEKQVRPQILVLAPTRELALQVSDSFQQYGRHLDNFRSLAIFGGQDYGVQLSALKRGVQVIVGTPGRVMDHIRRGSLNLQHIHGLVLDEADEMLKMGFIDDVEWILEQIPASRQIALFSATMPQSIRRIAQKHLSSPVEITIETTAVTAPMINQRYISANGYARKLEALQRLLEVESFDAMLVFVRTKLQTMELAEALADKGYACAPLSGDIQQANRLRTIDQLKSGRIDILVATDVAARGLDVERISHVVNFDIPFDAEAYIHRVGRTGRAGRSGEAILFVHPREQRMLGAIEKLTRQKIAPMDMPSARSINEQRIRKFKSRISGALEADSTMFQTIIRDYQQEYGTDPLLLAAALARLVHGDRPFLMDETETRRERKAKPAAGRTDRPMGRRETERPGKRAITLPADEAMERYRLEVGLRHGVKPGNIVGAIANEADIESRHIGQISIFDDYSTVELPYGMPVEVFRLLQKVRINERPMHLSRIEASAPGAKRGARQGQPDRKNPANKTPRNRGKNQRPGQQPA</sequence>
<dbReference type="GO" id="GO:0006401">
    <property type="term" value="P:RNA catabolic process"/>
    <property type="evidence" value="ECO:0007669"/>
    <property type="project" value="UniProtKB-UniRule"/>
</dbReference>
<dbReference type="InterPro" id="IPR014001">
    <property type="entry name" value="Helicase_ATP-bd"/>
</dbReference>
<dbReference type="HAMAP" id="MF_00964">
    <property type="entry name" value="DEAD_helicase_DeaD"/>
    <property type="match status" value="1"/>
</dbReference>
<name>A0A840US80_9BACT</name>
<gene>
    <name evidence="10" type="primary">deaD</name>
    <name evidence="10" type="synonym">csdA</name>
    <name evidence="16" type="ORF">HNQ81_002828</name>
</gene>
<accession>A0A840US80</accession>
<dbReference type="EMBL" id="JACHEO010000019">
    <property type="protein sequence ID" value="MBB5349077.1"/>
    <property type="molecule type" value="Genomic_DNA"/>
</dbReference>
<dbReference type="InterPro" id="IPR050547">
    <property type="entry name" value="DEAD_box_RNA_helicases"/>
</dbReference>
<dbReference type="Pfam" id="PF03880">
    <property type="entry name" value="DbpA"/>
    <property type="match status" value="1"/>
</dbReference>
<dbReference type="CDD" id="cd12499">
    <property type="entry name" value="RRM_EcCsdA_like"/>
    <property type="match status" value="1"/>
</dbReference>
<dbReference type="Gene3D" id="3.30.70.330">
    <property type="match status" value="1"/>
</dbReference>
<comment type="function">
    <text evidence="10">DEAD-box RNA helicase involved in various cellular processes at low temperature, including ribosome biogenesis, mRNA degradation and translation initiation.</text>
</comment>
<proteinExistence type="inferred from homology"/>
<organism evidence="16 17">
    <name type="scientific">Desulfoprunum benzoelyticum</name>
    <dbReference type="NCBI Taxonomy" id="1506996"/>
    <lineage>
        <taxon>Bacteria</taxon>
        <taxon>Pseudomonadati</taxon>
        <taxon>Thermodesulfobacteriota</taxon>
        <taxon>Desulfobulbia</taxon>
        <taxon>Desulfobulbales</taxon>
        <taxon>Desulfobulbaceae</taxon>
        <taxon>Desulfoprunum</taxon>
    </lineage>
</organism>
<dbReference type="InterPro" id="IPR044742">
    <property type="entry name" value="DEAD/DEAH_RhlB"/>
</dbReference>
<feature type="domain" description="DEAD-box RNA helicase Q" evidence="15">
    <location>
        <begin position="9"/>
        <end position="37"/>
    </location>
</feature>
<dbReference type="SMART" id="SM00487">
    <property type="entry name" value="DEXDc"/>
    <property type="match status" value="1"/>
</dbReference>
<dbReference type="GO" id="GO:0016787">
    <property type="term" value="F:hydrolase activity"/>
    <property type="evidence" value="ECO:0007669"/>
    <property type="project" value="UniProtKB-KW"/>
</dbReference>
<dbReference type="RefSeq" id="WP_183351890.1">
    <property type="nucleotide sequence ID" value="NZ_JACHEO010000019.1"/>
</dbReference>
<feature type="domain" description="Helicase C-terminal" evidence="14">
    <location>
        <begin position="239"/>
        <end position="384"/>
    </location>
</feature>
<keyword evidence="17" id="KW-1185">Reference proteome</keyword>
<evidence type="ECO:0000256" key="9">
    <source>
        <dbReference type="ARBA" id="ARBA00047984"/>
    </source>
</evidence>
<dbReference type="SUPFAM" id="SSF52540">
    <property type="entry name" value="P-loop containing nucleoside triphosphate hydrolases"/>
    <property type="match status" value="2"/>
</dbReference>
<dbReference type="GO" id="GO:0033592">
    <property type="term" value="F:RNA strand annealing activity"/>
    <property type="evidence" value="ECO:0007669"/>
    <property type="project" value="TreeGrafter"/>
</dbReference>
<evidence type="ECO:0000313" key="16">
    <source>
        <dbReference type="EMBL" id="MBB5349077.1"/>
    </source>
</evidence>
<dbReference type="FunFam" id="3.40.50.300:FF:000108">
    <property type="entry name" value="ATP-dependent RNA helicase RhlE"/>
    <property type="match status" value="1"/>
</dbReference>
<keyword evidence="7 10" id="KW-0694">RNA-binding</keyword>
<keyword evidence="3 10" id="KW-0547">Nucleotide-binding</keyword>
<dbReference type="InterPro" id="IPR014014">
    <property type="entry name" value="RNA_helicase_DEAD_Q_motif"/>
</dbReference>
<dbReference type="PROSITE" id="PS51195">
    <property type="entry name" value="Q_MOTIF"/>
    <property type="match status" value="1"/>
</dbReference>
<dbReference type="GO" id="GO:0005829">
    <property type="term" value="C:cytosol"/>
    <property type="evidence" value="ECO:0007669"/>
    <property type="project" value="TreeGrafter"/>
</dbReference>
<dbReference type="FunFam" id="3.30.70.330:FF:000068">
    <property type="entry name" value="ATP-dependent RNA helicase DeaD"/>
    <property type="match status" value="1"/>
</dbReference>
<feature type="region of interest" description="Disordered" evidence="12">
    <location>
        <begin position="443"/>
        <end position="473"/>
    </location>
</feature>
<keyword evidence="6 10" id="KW-0067">ATP-binding</keyword>
<comment type="caution">
    <text evidence="16">The sequence shown here is derived from an EMBL/GenBank/DDBJ whole genome shotgun (WGS) entry which is preliminary data.</text>
</comment>
<dbReference type="AlphaFoldDB" id="A0A840US80"/>
<dbReference type="InterPro" id="IPR000629">
    <property type="entry name" value="RNA-helicase_DEAD-box_CS"/>
</dbReference>
<feature type="region of interest" description="Disordered" evidence="12">
    <location>
        <begin position="554"/>
        <end position="598"/>
    </location>
</feature>
<evidence type="ECO:0000256" key="8">
    <source>
        <dbReference type="ARBA" id="ARBA00023016"/>
    </source>
</evidence>
<dbReference type="GO" id="GO:0070417">
    <property type="term" value="P:cellular response to cold"/>
    <property type="evidence" value="ECO:0007669"/>
    <property type="project" value="InterPro"/>
</dbReference>
<evidence type="ECO:0000256" key="4">
    <source>
        <dbReference type="ARBA" id="ARBA00022801"/>
    </source>
</evidence>
<comment type="catalytic activity">
    <reaction evidence="9 10">
        <text>ATP + H2O = ADP + phosphate + H(+)</text>
        <dbReference type="Rhea" id="RHEA:13065"/>
        <dbReference type="ChEBI" id="CHEBI:15377"/>
        <dbReference type="ChEBI" id="CHEBI:15378"/>
        <dbReference type="ChEBI" id="CHEBI:30616"/>
        <dbReference type="ChEBI" id="CHEBI:43474"/>
        <dbReference type="ChEBI" id="CHEBI:456216"/>
        <dbReference type="EC" id="3.6.4.13"/>
    </reaction>
</comment>
<dbReference type="InterPro" id="IPR011545">
    <property type="entry name" value="DEAD/DEAH_box_helicase_dom"/>
</dbReference>
<dbReference type="GO" id="GO:0005840">
    <property type="term" value="C:ribosome"/>
    <property type="evidence" value="ECO:0007669"/>
    <property type="project" value="TreeGrafter"/>
</dbReference>
<keyword evidence="4 10" id="KW-0378">Hydrolase</keyword>
<dbReference type="Pfam" id="PF00270">
    <property type="entry name" value="DEAD"/>
    <property type="match status" value="1"/>
</dbReference>
<evidence type="ECO:0000256" key="10">
    <source>
        <dbReference type="HAMAP-Rule" id="MF_00964"/>
    </source>
</evidence>
<dbReference type="Proteomes" id="UP000539642">
    <property type="component" value="Unassembled WGS sequence"/>
</dbReference>
<evidence type="ECO:0000256" key="1">
    <source>
        <dbReference type="ARBA" id="ARBA00004496"/>
    </source>
</evidence>
<dbReference type="InterPro" id="IPR001650">
    <property type="entry name" value="Helicase_C-like"/>
</dbReference>
<comment type="subcellular location">
    <subcellularLocation>
        <location evidence="1 10">Cytoplasm</location>
    </subcellularLocation>
</comment>
<dbReference type="GO" id="GO:0005524">
    <property type="term" value="F:ATP binding"/>
    <property type="evidence" value="ECO:0007669"/>
    <property type="project" value="UniProtKB-UniRule"/>
</dbReference>
<dbReference type="InterPro" id="IPR034415">
    <property type="entry name" value="CsdA_RRM"/>
</dbReference>
<keyword evidence="5 10" id="KW-0347">Helicase</keyword>
<dbReference type="CDD" id="cd18787">
    <property type="entry name" value="SF2_C_DEAD"/>
    <property type="match status" value="1"/>
</dbReference>
<evidence type="ECO:0000259" key="15">
    <source>
        <dbReference type="PROSITE" id="PS51195"/>
    </source>
</evidence>
<dbReference type="GO" id="GO:0003724">
    <property type="term" value="F:RNA helicase activity"/>
    <property type="evidence" value="ECO:0007669"/>
    <property type="project" value="UniProtKB-UniRule"/>
</dbReference>
<protein>
    <recommendedName>
        <fullName evidence="10">ATP-dependent RNA helicase DeaD</fullName>
        <ecNumber evidence="10">3.6.4.13</ecNumber>
    </recommendedName>
    <alternativeName>
        <fullName evidence="10">Cold-shock DEAD box protein A</fullName>
    </alternativeName>
</protein>
<evidence type="ECO:0000259" key="14">
    <source>
        <dbReference type="PROSITE" id="PS51194"/>
    </source>
</evidence>
<dbReference type="InterPro" id="IPR012677">
    <property type="entry name" value="Nucleotide-bd_a/b_plait_sf"/>
</dbReference>
<keyword evidence="2 10" id="KW-0963">Cytoplasm</keyword>
<dbReference type="InterPro" id="IPR027417">
    <property type="entry name" value="P-loop_NTPase"/>
</dbReference>
<dbReference type="PANTHER" id="PTHR47963">
    <property type="entry name" value="DEAD-BOX ATP-DEPENDENT RNA HELICASE 47, MITOCHONDRIAL"/>
    <property type="match status" value="1"/>
</dbReference>
<evidence type="ECO:0000256" key="6">
    <source>
        <dbReference type="ARBA" id="ARBA00022840"/>
    </source>
</evidence>
<dbReference type="PROSITE" id="PS51192">
    <property type="entry name" value="HELICASE_ATP_BIND_1"/>
    <property type="match status" value="1"/>
</dbReference>
<dbReference type="InterPro" id="IPR005580">
    <property type="entry name" value="DbpA/CsdA_RNA-bd_dom"/>
</dbReference>
<evidence type="ECO:0000256" key="5">
    <source>
        <dbReference type="ARBA" id="ARBA00022806"/>
    </source>
</evidence>
<dbReference type="Pfam" id="PF25399">
    <property type="entry name" value="DeaD_dimer"/>
    <property type="match status" value="1"/>
</dbReference>
<dbReference type="GO" id="GO:0000027">
    <property type="term" value="P:ribosomal large subunit assembly"/>
    <property type="evidence" value="ECO:0007669"/>
    <property type="project" value="UniProtKB-UniRule"/>
</dbReference>
<evidence type="ECO:0000256" key="3">
    <source>
        <dbReference type="ARBA" id="ARBA00022741"/>
    </source>
</evidence>
<dbReference type="PROSITE" id="PS00039">
    <property type="entry name" value="DEAD_ATP_HELICASE"/>
    <property type="match status" value="1"/>
</dbReference>
<dbReference type="Gene3D" id="3.40.50.300">
    <property type="entry name" value="P-loop containing nucleotide triphosphate hydrolases"/>
    <property type="match status" value="2"/>
</dbReference>
<dbReference type="SMART" id="SM00490">
    <property type="entry name" value="HELICc"/>
    <property type="match status" value="1"/>
</dbReference>
<feature type="compositionally biased region" description="Basic and acidic residues" evidence="12">
    <location>
        <begin position="458"/>
        <end position="472"/>
    </location>
</feature>
<dbReference type="PANTHER" id="PTHR47963:SF8">
    <property type="entry name" value="ATP-DEPENDENT RNA HELICASE DEAD"/>
    <property type="match status" value="1"/>
</dbReference>
<reference evidence="16 17" key="1">
    <citation type="submission" date="2020-08" db="EMBL/GenBank/DDBJ databases">
        <title>Genomic Encyclopedia of Type Strains, Phase IV (KMG-IV): sequencing the most valuable type-strain genomes for metagenomic binning, comparative biology and taxonomic classification.</title>
        <authorList>
            <person name="Goeker M."/>
        </authorList>
    </citation>
    <scope>NUCLEOTIDE SEQUENCE [LARGE SCALE GENOMIC DNA]</scope>
    <source>
        <strain evidence="16 17">DSM 28570</strain>
    </source>
</reference>